<evidence type="ECO:0000313" key="5">
    <source>
        <dbReference type="Ensembl" id="ENSGACP00000040169.1"/>
    </source>
</evidence>
<feature type="domain" description="WW" evidence="4">
    <location>
        <begin position="53"/>
        <end position="86"/>
    </location>
</feature>
<dbReference type="PROSITE" id="PS01159">
    <property type="entry name" value="WW_DOMAIN_1"/>
    <property type="match status" value="1"/>
</dbReference>
<sequence>MAAPLGRDTLPDHWSYGVCGDGRVFFINDKSHSTTWLHPHTGEPVNSGHMIRSDLPRGWEEGFTDEGASYFINHSLRATSFRHPVTGQISPENTEYTLQDRSPSMVTESSKAVTSAAADAHSGTKGCRGAGKVHSFGKRDHAIKRNLNIPVVVRGWLYKQDSSGMRLWKRKWFVLSDYCLFYYKDSREETVLGSIPLPSYVIAPVEPDDHINRKYAFKAEHCGMRTYFFSADTQEDMNGWIRAMNQAALMQQSHTIKRLVSLHRQTLPQTNHVHVNQNACQSESLSRAEKPPYNGIQLAHREEVRYGLEIEGKPNHSAAERLSPDCPTVIEVALPPEQNGNPVRQRGFVSHVDPEKRVQRKNTLAKVEKWVKVQKGDPPKSAPCAEYDLPRRTPPLKPKACTEADAAYQSLPKSPRLPSGCASPPASCKLPSDYKYAHDRLSHFRMSTDERMATKEGMVWQLYEWQQRQQFRHGSPTAPIYTGPNFTDSSSFRVTVEMPRSISVPPSPCEVPPSVPASFKPLRTIRPLDDVAHEDSTRSSSPGHICAHLSQASQIERRSMPAMGYITHTVSAPSLHGKTVTGRDSLKTERPAKPVKIAESDADVKLSQLCEQDKILQELEAGIRSLKEDKDKLESVLDVSHQQMEQYRDQPAHAEKIAYQQKLLQEDVVHIRAEISQVSTEMENAWNEYSRLERDVDWLKSALQGQMNRSDLSQQDKVQIRKELWRIEDVIAGLSTSKANYKVTISSLTNPERKFVPSVSASSVPSVPGSPSAVEMRLSHRCLCVILSIAYINSQQCFFVQGGEDVPPRPPLPQLYNPDEHPPAVPPLPRETTVIRHTSVRGLKRQSDERKRDREVGQFTNGDSKVEFRPFLSDPELMGAGDGASHISIATSGHDGYQTLPSRGLFCFFFHFFAFCTTSCSCYQLSLLSPSSQERPKSALERLYSGDSVQQQRGKMSADEQLERMKRHQKALVRQRKRTLSQGDRHASPSSRTSSSSSRPLSADLGSRPRSRSDEWLTLRSTTPSSHEVDLEPLDFDLDLNKELSKPQKVLIPERYVDSEPEEPLSPQELEDRHRKVERIKSILAKSRYMKSNQVGLVALDSALQEQERIITMSYALASEASLKSKLVTGWSFDNLEIVFFFSA</sequence>
<dbReference type="InterPro" id="IPR001849">
    <property type="entry name" value="PH_domain"/>
</dbReference>
<protein>
    <submittedName>
        <fullName evidence="5">Pleckstrin homology domain containing, family A member 7b</fullName>
    </submittedName>
</protein>
<dbReference type="Pfam" id="PF25541">
    <property type="entry name" value="TBCA_PH"/>
    <property type="match status" value="1"/>
</dbReference>
<dbReference type="InterPro" id="IPR057971">
    <property type="entry name" value="PKHA4-7_TBCA"/>
</dbReference>
<dbReference type="Proteomes" id="UP000007635">
    <property type="component" value="Chromosome II"/>
</dbReference>
<dbReference type="PANTHER" id="PTHR12752:SF4">
    <property type="entry name" value="PLECKSTRIN HOMOLOGY DOMAIN-CONTAINING FAMILY A MEMBER 7"/>
    <property type="match status" value="1"/>
</dbReference>
<evidence type="ECO:0000259" key="4">
    <source>
        <dbReference type="PROSITE" id="PS50020"/>
    </source>
</evidence>
<dbReference type="CDD" id="cd00201">
    <property type="entry name" value="WW"/>
    <property type="match status" value="1"/>
</dbReference>
<dbReference type="PANTHER" id="PTHR12752">
    <property type="entry name" value="PHOSPHOINOSITOL 3-PHOSPHATE-BINDING PROTEIN"/>
    <property type="match status" value="1"/>
</dbReference>
<name>A0AAQ4PMR4_GASAC</name>
<feature type="region of interest" description="Disordered" evidence="2">
    <location>
        <begin position="944"/>
        <end position="1029"/>
    </location>
</feature>
<dbReference type="SUPFAM" id="SSF50729">
    <property type="entry name" value="PH domain-like"/>
    <property type="match status" value="1"/>
</dbReference>
<dbReference type="SUPFAM" id="SSF51045">
    <property type="entry name" value="WW domain"/>
    <property type="match status" value="2"/>
</dbReference>
<feature type="domain" description="PH" evidence="3">
    <location>
        <begin position="150"/>
        <end position="249"/>
    </location>
</feature>
<accession>A0AAQ4PMR4</accession>
<dbReference type="InterPro" id="IPR036020">
    <property type="entry name" value="WW_dom_sf"/>
</dbReference>
<dbReference type="GeneTree" id="ENSGT00940000155817"/>
<feature type="compositionally biased region" description="Basic residues" evidence="2">
    <location>
        <begin position="965"/>
        <end position="979"/>
    </location>
</feature>
<reference evidence="5" key="2">
    <citation type="submission" date="2025-08" db="UniProtKB">
        <authorList>
            <consortium name="Ensembl"/>
        </authorList>
    </citation>
    <scope>IDENTIFICATION</scope>
</reference>
<dbReference type="Gene3D" id="2.20.70.10">
    <property type="match status" value="2"/>
</dbReference>
<dbReference type="FunFam" id="2.30.29.30:FF:000083">
    <property type="entry name" value="Pleckstrin homology domain-containing family A member 5"/>
    <property type="match status" value="1"/>
</dbReference>
<keyword evidence="1" id="KW-0175">Coiled coil</keyword>
<dbReference type="CDD" id="cd13248">
    <property type="entry name" value="PH_PEPP1_2_3"/>
    <property type="match status" value="1"/>
</dbReference>
<dbReference type="SMART" id="SM00456">
    <property type="entry name" value="WW"/>
    <property type="match status" value="2"/>
</dbReference>
<evidence type="ECO:0000259" key="3">
    <source>
        <dbReference type="PROSITE" id="PS50003"/>
    </source>
</evidence>
<feature type="compositionally biased region" description="Low complexity" evidence="2">
    <location>
        <begin position="988"/>
        <end position="1002"/>
    </location>
</feature>
<dbReference type="InterPro" id="IPR001202">
    <property type="entry name" value="WW_dom"/>
</dbReference>
<dbReference type="Gene3D" id="2.30.29.30">
    <property type="entry name" value="Pleckstrin-homology domain (PH domain)/Phosphotyrosine-binding domain (PTB)"/>
    <property type="match status" value="1"/>
</dbReference>
<evidence type="ECO:0000256" key="1">
    <source>
        <dbReference type="SAM" id="Coils"/>
    </source>
</evidence>
<dbReference type="PROSITE" id="PS50003">
    <property type="entry name" value="PH_DOMAIN"/>
    <property type="match status" value="1"/>
</dbReference>
<dbReference type="InterPro" id="IPR011993">
    <property type="entry name" value="PH-like_dom_sf"/>
</dbReference>
<reference evidence="5" key="3">
    <citation type="submission" date="2025-09" db="UniProtKB">
        <authorList>
            <consortium name="Ensembl"/>
        </authorList>
    </citation>
    <scope>IDENTIFICATION</scope>
</reference>
<evidence type="ECO:0000313" key="6">
    <source>
        <dbReference type="Proteomes" id="UP000007635"/>
    </source>
</evidence>
<dbReference type="PROSITE" id="PS50020">
    <property type="entry name" value="WW_DOMAIN_2"/>
    <property type="match status" value="2"/>
</dbReference>
<organism evidence="5 6">
    <name type="scientific">Gasterosteus aculeatus aculeatus</name>
    <name type="common">three-spined stickleback</name>
    <dbReference type="NCBI Taxonomy" id="481459"/>
    <lineage>
        <taxon>Eukaryota</taxon>
        <taxon>Metazoa</taxon>
        <taxon>Chordata</taxon>
        <taxon>Craniata</taxon>
        <taxon>Vertebrata</taxon>
        <taxon>Euteleostomi</taxon>
        <taxon>Actinopterygii</taxon>
        <taxon>Neopterygii</taxon>
        <taxon>Teleostei</taxon>
        <taxon>Neoteleostei</taxon>
        <taxon>Acanthomorphata</taxon>
        <taxon>Eupercaria</taxon>
        <taxon>Perciformes</taxon>
        <taxon>Cottioidei</taxon>
        <taxon>Gasterosteales</taxon>
        <taxon>Gasterosteidae</taxon>
        <taxon>Gasterosteus</taxon>
    </lineage>
</organism>
<keyword evidence="6" id="KW-1185">Reference proteome</keyword>
<dbReference type="SMART" id="SM00233">
    <property type="entry name" value="PH"/>
    <property type="match status" value="1"/>
</dbReference>
<dbReference type="Ensembl" id="ENSGACT00000069096.1">
    <property type="protein sequence ID" value="ENSGACP00000040169.1"/>
    <property type="gene ID" value="ENSGACG00000015632.2"/>
</dbReference>
<feature type="domain" description="WW" evidence="4">
    <location>
        <begin position="8"/>
        <end position="41"/>
    </location>
</feature>
<evidence type="ECO:0000256" key="2">
    <source>
        <dbReference type="SAM" id="MobiDB-lite"/>
    </source>
</evidence>
<dbReference type="InterPro" id="IPR040392">
    <property type="entry name" value="PKHA4-7_PH"/>
</dbReference>
<proteinExistence type="predicted"/>
<dbReference type="AlphaFoldDB" id="A0AAQ4PMR4"/>
<dbReference type="Pfam" id="PF00169">
    <property type="entry name" value="PH"/>
    <property type="match status" value="1"/>
</dbReference>
<feature type="coiled-coil region" evidence="1">
    <location>
        <begin position="616"/>
        <end position="650"/>
    </location>
</feature>
<reference evidence="5 6" key="1">
    <citation type="journal article" date="2021" name="G3 (Bethesda)">
        <title>Improved contiguity of the threespine stickleback genome using long-read sequencing.</title>
        <authorList>
            <person name="Nath S."/>
            <person name="Shaw D.E."/>
            <person name="White M.A."/>
        </authorList>
    </citation>
    <scope>NUCLEOTIDE SEQUENCE [LARGE SCALE GENOMIC DNA]</scope>
    <source>
        <strain evidence="5 6">Lake Benthic</strain>
    </source>
</reference>